<keyword evidence="4" id="KW-1185">Reference proteome</keyword>
<dbReference type="AlphaFoldDB" id="K9XP97"/>
<evidence type="ECO:0000313" key="4">
    <source>
        <dbReference type="Proteomes" id="UP000010473"/>
    </source>
</evidence>
<dbReference type="Proteomes" id="UP000010473">
    <property type="component" value="Chromosome"/>
</dbReference>
<name>K9XP97_STAC7</name>
<feature type="transmembrane region" description="Helical" evidence="2">
    <location>
        <begin position="109"/>
        <end position="127"/>
    </location>
</feature>
<evidence type="ECO:0000256" key="2">
    <source>
        <dbReference type="SAM" id="Phobius"/>
    </source>
</evidence>
<feature type="region of interest" description="Disordered" evidence="1">
    <location>
        <begin position="168"/>
        <end position="188"/>
    </location>
</feature>
<dbReference type="eggNOG" id="COG4223">
    <property type="taxonomic scope" value="Bacteria"/>
</dbReference>
<sequence>MSTDASYQLVTQKFSFIEQINYSRSVNKTNARQKFNYQSSETINPKKSQPDNLASTSDSFSLPALTLYSNFIGSNFPNLAYNFDLAQDIEFSTAINNPPQKGKIPCDKILFALSCLYVIGVSGWIFYQTQGQFTWLFAPWQLTHQVSAEELQFLDYLERSLEVIERKTQANQTTEADSEANNPSNHPTLVYVPVYTPSPYPTVSSQPAWLPPVAQIEPPPPPQPLPPPPPPTVASSVATPSPIATATTNTLYNYVLIGILELGEQSVALFKVDGTTKKIGIGETIEDTGWILKSISNQQATISFQGKNRSLSIGEKF</sequence>
<dbReference type="EMBL" id="CP003653">
    <property type="protein sequence ID" value="AFZ34353.1"/>
    <property type="molecule type" value="Genomic_DNA"/>
</dbReference>
<dbReference type="STRING" id="111780.Sta7437_0762"/>
<dbReference type="RefSeq" id="WP_015192026.1">
    <property type="nucleotide sequence ID" value="NC_019748.1"/>
</dbReference>
<evidence type="ECO:0008006" key="5">
    <source>
        <dbReference type="Google" id="ProtNLM"/>
    </source>
</evidence>
<protein>
    <recommendedName>
        <fullName evidence="5">Type II secretion system protein GspC N-terminal domain-containing protein</fullName>
    </recommendedName>
</protein>
<keyword evidence="2" id="KW-0812">Transmembrane</keyword>
<dbReference type="OrthoDB" id="428674at2"/>
<keyword evidence="2" id="KW-0472">Membrane</keyword>
<reference evidence="4" key="1">
    <citation type="journal article" date="2013" name="Proc. Natl. Acad. Sci. U.S.A.">
        <title>Improving the coverage of the cyanobacterial phylum using diversity-driven genome sequencing.</title>
        <authorList>
            <person name="Shih P.M."/>
            <person name="Wu D."/>
            <person name="Latifi A."/>
            <person name="Axen S.D."/>
            <person name="Fewer D.P."/>
            <person name="Talla E."/>
            <person name="Calteau A."/>
            <person name="Cai F."/>
            <person name="Tandeau de Marsac N."/>
            <person name="Rippka R."/>
            <person name="Herdman M."/>
            <person name="Sivonen K."/>
            <person name="Coursin T."/>
            <person name="Laurent T."/>
            <person name="Goodwin L."/>
            <person name="Nolan M."/>
            <person name="Davenport K.W."/>
            <person name="Han C.S."/>
            <person name="Rubin E.M."/>
            <person name="Eisen J.A."/>
            <person name="Woyke T."/>
            <person name="Gugger M."/>
            <person name="Kerfeld C.A."/>
        </authorList>
    </citation>
    <scope>NUCLEOTIDE SEQUENCE [LARGE SCALE GENOMIC DNA]</scope>
    <source>
        <strain evidence="4">ATCC 29371 / PCC 7437</strain>
    </source>
</reference>
<proteinExistence type="predicted"/>
<organism evidence="3 4">
    <name type="scientific">Stanieria cyanosphaera (strain ATCC 29371 / PCC 7437)</name>
    <dbReference type="NCBI Taxonomy" id="111780"/>
    <lineage>
        <taxon>Bacteria</taxon>
        <taxon>Bacillati</taxon>
        <taxon>Cyanobacteriota</taxon>
        <taxon>Cyanophyceae</taxon>
        <taxon>Pleurocapsales</taxon>
        <taxon>Dermocarpellaceae</taxon>
        <taxon>Stanieria</taxon>
    </lineage>
</organism>
<evidence type="ECO:0000256" key="1">
    <source>
        <dbReference type="SAM" id="MobiDB-lite"/>
    </source>
</evidence>
<dbReference type="KEGG" id="scs:Sta7437_0762"/>
<accession>K9XP97</accession>
<keyword evidence="2" id="KW-1133">Transmembrane helix</keyword>
<gene>
    <name evidence="3" type="ordered locus">Sta7437_0762</name>
</gene>
<feature type="region of interest" description="Disordered" evidence="1">
    <location>
        <begin position="211"/>
        <end position="238"/>
    </location>
</feature>
<feature type="compositionally biased region" description="Pro residues" evidence="1">
    <location>
        <begin position="217"/>
        <end position="232"/>
    </location>
</feature>
<dbReference type="HOGENOM" id="CLU_876914_0_0_3"/>
<evidence type="ECO:0000313" key="3">
    <source>
        <dbReference type="EMBL" id="AFZ34353.1"/>
    </source>
</evidence>
<feature type="compositionally biased region" description="Polar residues" evidence="1">
    <location>
        <begin position="169"/>
        <end position="186"/>
    </location>
</feature>